<reference evidence="1 2" key="1">
    <citation type="journal article" date="2016" name="BMC Genomics">
        <title>Comparative genomics reveals Cyclospora cayetanensis possesses coccidia-like metabolism and invasion components but unique surface antigens.</title>
        <authorList>
            <person name="Liu S."/>
            <person name="Wang L."/>
            <person name="Zheng H."/>
            <person name="Xu Z."/>
            <person name="Roellig D.M."/>
            <person name="Li N."/>
            <person name="Frace M.A."/>
            <person name="Tang K."/>
            <person name="Arrowood M.J."/>
            <person name="Moss D.M."/>
            <person name="Zhang L."/>
            <person name="Feng Y."/>
            <person name="Xiao L."/>
        </authorList>
    </citation>
    <scope>NUCLEOTIDE SEQUENCE [LARGE SCALE GENOMIC DNA]</scope>
    <source>
        <strain evidence="1 2">CHN_HEN01</strain>
    </source>
</reference>
<dbReference type="AlphaFoldDB" id="A0A1D3CUH8"/>
<gene>
    <name evidence="1" type="ORF">cyc_08805</name>
</gene>
<accession>A0A1D3CUH8</accession>
<dbReference type="Proteomes" id="UP000095192">
    <property type="component" value="Unassembled WGS sequence"/>
</dbReference>
<dbReference type="PANTHER" id="PTHR42769">
    <property type="entry name" value="SUPEROXIDE DISMUTASE"/>
    <property type="match status" value="1"/>
</dbReference>
<evidence type="ECO:0000313" key="2">
    <source>
        <dbReference type="Proteomes" id="UP000095192"/>
    </source>
</evidence>
<protein>
    <submittedName>
        <fullName evidence="1">Superoxide dismutase</fullName>
    </submittedName>
</protein>
<proteinExistence type="predicted"/>
<dbReference type="PANTHER" id="PTHR42769:SF3">
    <property type="entry name" value="SUPEROXIDE DISMUTASE [FE] 2, CHLOROPLASTIC"/>
    <property type="match status" value="1"/>
</dbReference>
<dbReference type="GO" id="GO:0004784">
    <property type="term" value="F:superoxide dismutase activity"/>
    <property type="evidence" value="ECO:0007669"/>
    <property type="project" value="TreeGrafter"/>
</dbReference>
<dbReference type="InterPro" id="IPR036324">
    <property type="entry name" value="Mn/Fe_SOD_N_sf"/>
</dbReference>
<evidence type="ECO:0000313" key="1">
    <source>
        <dbReference type="EMBL" id="OEH74851.1"/>
    </source>
</evidence>
<dbReference type="InParanoid" id="A0A1D3CUH8"/>
<dbReference type="VEuPathDB" id="ToxoDB:LOC34624416"/>
<dbReference type="EMBL" id="JROU02001912">
    <property type="protein sequence ID" value="OEH74851.1"/>
    <property type="molecule type" value="Genomic_DNA"/>
</dbReference>
<name>A0A1D3CUH8_9EIME</name>
<organism evidence="1 2">
    <name type="scientific">Cyclospora cayetanensis</name>
    <dbReference type="NCBI Taxonomy" id="88456"/>
    <lineage>
        <taxon>Eukaryota</taxon>
        <taxon>Sar</taxon>
        <taxon>Alveolata</taxon>
        <taxon>Apicomplexa</taxon>
        <taxon>Conoidasida</taxon>
        <taxon>Coccidia</taxon>
        <taxon>Eucoccidiorida</taxon>
        <taxon>Eimeriorina</taxon>
        <taxon>Eimeriidae</taxon>
        <taxon>Cyclospora</taxon>
    </lineage>
</organism>
<dbReference type="SUPFAM" id="SSF46609">
    <property type="entry name" value="Fe,Mn superoxide dismutase (SOD), N-terminal domain"/>
    <property type="match status" value="1"/>
</dbReference>
<sequence>MISLLPLLEQSAVAARPSSRCMGCKGTKDEASLDLRQLAAAADLSDAETAALEALRMAKPFSLPPPPLLQPRGQLLWGFMSLQQLAYHYARHHAGYVKALNSWSWMVSTCAFGEWWHAAFAEENPKLHGISLEEAVQLLGSDSPGSNACGQHFNHTFFFATLPGEAHAQKPLRKTAKFLQNSFGSHEAFERKFKTAATGM</sequence>
<dbReference type="VEuPathDB" id="ToxoDB:cyc_08805"/>
<comment type="caution">
    <text evidence="1">The sequence shown here is derived from an EMBL/GenBank/DDBJ whole genome shotgun (WGS) entry which is preliminary data.</text>
</comment>
<dbReference type="Gene3D" id="1.10.287.990">
    <property type="entry name" value="Fe,Mn superoxide dismutase (SOD) domain"/>
    <property type="match status" value="1"/>
</dbReference>
<keyword evidence="2" id="KW-1185">Reference proteome</keyword>